<dbReference type="Gene3D" id="3.10.50.10">
    <property type="match status" value="1"/>
</dbReference>
<dbReference type="InterPro" id="IPR001223">
    <property type="entry name" value="Glyco_hydro18_cat"/>
</dbReference>
<evidence type="ECO:0000256" key="2">
    <source>
        <dbReference type="ARBA" id="ARBA00008682"/>
    </source>
</evidence>
<keyword evidence="9 12" id="KW-0326">Glycosidase</keyword>
<evidence type="ECO:0000256" key="7">
    <source>
        <dbReference type="ARBA" id="ARBA00023026"/>
    </source>
</evidence>
<dbReference type="PANTHER" id="PTHR47700">
    <property type="entry name" value="V CHITINASE, PUTATIVE (AFU_ORTHOLOGUE AFUA_6G13720)-RELATED"/>
    <property type="match status" value="1"/>
</dbReference>
<keyword evidence="14" id="KW-0732">Signal</keyword>
<dbReference type="GO" id="GO:0006032">
    <property type="term" value="P:chitin catabolic process"/>
    <property type="evidence" value="ECO:0007669"/>
    <property type="project" value="UniProtKB-KW"/>
</dbReference>
<dbReference type="InterPro" id="IPR036779">
    <property type="entry name" value="LysM_dom_sf"/>
</dbReference>
<feature type="compositionally biased region" description="Low complexity" evidence="13">
    <location>
        <begin position="883"/>
        <end position="896"/>
    </location>
</feature>
<dbReference type="SUPFAM" id="SSF57016">
    <property type="entry name" value="Plant lectins/antimicrobial peptides"/>
    <property type="match status" value="1"/>
</dbReference>
<evidence type="ECO:0000256" key="8">
    <source>
        <dbReference type="ARBA" id="ARBA00023277"/>
    </source>
</evidence>
<evidence type="ECO:0000259" key="16">
    <source>
        <dbReference type="PROSITE" id="PS51782"/>
    </source>
</evidence>
<dbReference type="GO" id="GO:0000272">
    <property type="term" value="P:polysaccharide catabolic process"/>
    <property type="evidence" value="ECO:0007669"/>
    <property type="project" value="UniProtKB-KW"/>
</dbReference>
<evidence type="ECO:0000256" key="14">
    <source>
        <dbReference type="SAM" id="SignalP"/>
    </source>
</evidence>
<keyword evidence="11" id="KW-1015">Disulfide bond</keyword>
<evidence type="ECO:0000256" key="3">
    <source>
        <dbReference type="ARBA" id="ARBA00012729"/>
    </source>
</evidence>
<keyword evidence="6" id="KW-0146">Chitin degradation</keyword>
<dbReference type="SUPFAM" id="SSF51445">
    <property type="entry name" value="(Trans)glycosidases"/>
    <property type="match status" value="1"/>
</dbReference>
<evidence type="ECO:0000256" key="10">
    <source>
        <dbReference type="ARBA" id="ARBA00023326"/>
    </source>
</evidence>
<comment type="similarity">
    <text evidence="2">Belongs to the glycosyl hydrolase 18 family. Chitinase class V subfamily.</text>
</comment>
<feature type="domain" description="Chitin-binding type-1" evidence="15">
    <location>
        <begin position="69"/>
        <end position="129"/>
    </location>
</feature>
<dbReference type="PROSITE" id="PS51782">
    <property type="entry name" value="LYSM"/>
    <property type="match status" value="1"/>
</dbReference>
<dbReference type="InterPro" id="IPR036861">
    <property type="entry name" value="Endochitinase-like_sf"/>
</dbReference>
<dbReference type="InterPro" id="IPR001579">
    <property type="entry name" value="Glyco_hydro_18_chit_AS"/>
</dbReference>
<keyword evidence="10" id="KW-0624">Polysaccharide degradation</keyword>
<evidence type="ECO:0000256" key="6">
    <source>
        <dbReference type="ARBA" id="ARBA00023024"/>
    </source>
</evidence>
<feature type="region of interest" description="Disordered" evidence="13">
    <location>
        <begin position="875"/>
        <end position="898"/>
    </location>
</feature>
<feature type="disulfide bond" evidence="11">
    <location>
        <begin position="94"/>
        <end position="106"/>
    </location>
</feature>
<feature type="chain" id="PRO_5012725212" description="chitinase" evidence="14">
    <location>
        <begin position="22"/>
        <end position="1208"/>
    </location>
</feature>
<dbReference type="InterPro" id="IPR011583">
    <property type="entry name" value="Chitinase_II/V-like_cat"/>
</dbReference>
<dbReference type="PROSITE" id="PS50941">
    <property type="entry name" value="CHIT_BIND_I_2"/>
    <property type="match status" value="1"/>
</dbReference>
<evidence type="ECO:0000256" key="11">
    <source>
        <dbReference type="PROSITE-ProRule" id="PRU00261"/>
    </source>
</evidence>
<evidence type="ECO:0000256" key="12">
    <source>
        <dbReference type="RuleBase" id="RU000489"/>
    </source>
</evidence>
<evidence type="ECO:0000259" key="17">
    <source>
        <dbReference type="PROSITE" id="PS51910"/>
    </source>
</evidence>
<keyword evidence="4 11" id="KW-0147">Chitin-binding</keyword>
<evidence type="ECO:0000256" key="9">
    <source>
        <dbReference type="ARBA" id="ARBA00023295"/>
    </source>
</evidence>
<dbReference type="SMART" id="SM00257">
    <property type="entry name" value="LysM"/>
    <property type="match status" value="1"/>
</dbReference>
<dbReference type="PROSITE" id="PS01095">
    <property type="entry name" value="GH18_1"/>
    <property type="match status" value="1"/>
</dbReference>
<keyword evidence="5 12" id="KW-0378">Hydrolase</keyword>
<comment type="catalytic activity">
    <reaction evidence="1">
        <text>Random endo-hydrolysis of N-acetyl-beta-D-glucosaminide (1-&gt;4)-beta-linkages in chitin and chitodextrins.</text>
        <dbReference type="EC" id="3.2.1.14"/>
    </reaction>
</comment>
<sequence length="1208" mass="126118">MRTSLFFDLALILSLAIVGICDDISCSKSNPCTEGCCSKLSGVCGFGPDYCSSQNCIAAASTNGTCSHLAECDPSVSGWTTVAWGSEYASSEKCPLNVCCSAYGFCGTTSDFCGNSTVAEPVCDGNSATKKTIAYYEGWNLERSCDTMTPESIPIGGYTHLNFAFLYIDPDLYTITPMAADQEDLYSRVVALKKRKTDLEVWISIGGWAFNDPGSTVNIFSDLAASSSKQKTFFQSLLSFLGEYGFDGVDLDWEYPVASDRGGSDADFENYVTFLANLRTALDSAGKGYGLTITLPSSYWYLQHFDIVNMEKSVDWFNMMTYDLHGGWDAEDPWIGSIVNAHTNLTEIALAMDLLWRNDIEPSKVVMGLGFYGRSFTLNDTSCVTAGCPFSSTGKAGPCTASAGILSFTEIESILKDSSRGANKYYDSEAAVQIITFDSNQWVSYDDWESFAVKMDYANSHCLGGTMVWAVTYDSDGTATNGLTGDLTLFPGDDGSNGGAGDIYIGPDLWSNASQEIACYPPCTMVLPPYPLDTGVTISWPPITTSLASSSNGQTLVKSTVITVPPFQITEIPFWPITVHDSSIDQAYISAVQSITPPGLVLTLPGTEAEFPLYHTNYSALMTPSATATTTASNITAIGGGGSEGSSVVTTPTAVQTGIASDCTEFYYAVQGDTCATIAAAYGITLAEFNEWNPAVGTDCAGLWAKEYYCVAVSSTSAVGGGSQTTSSEGSSAAKTTASTTTVTPVFYASSHAITVHVQPTVSPIHPSPSVPPLTFSIDAPPSNGGCSSGKSLSRCGKHDCSEYGCSGECGFFGCDGGCGLGFCGGGCGLEGCGPGCGDGNPPPAILSALPMNSAHANGVFILYGIGSCLQPGGGGGQDSEETSTSSCSSEATPTTKSFCDVSCPEASETSCVTWCSTMTLSCEPTGMANLLVANMDIDDVGDVIYSADDSAVSSSAWSAASWLNPQYTGWDPITVNGTTLGISGAAPTVAMTSTVSKTTATAVSVTSCGLQTTKGASSTSTYCTCNGGYGISLSTKTNAAHSTFLICAADPPLTVTTITPTTSTTQKKTTSTTTTTASKSSETGFAITYVKCYSSTCPVGKTCEANGSFDVMGVQPFGDDDDAQIVQISGSYNQEALVNGGKAKFCGQTSKFTVSGDNVSGSSSSSKYGTYTCLKYSDPTTVTVHDKDNGITCQSTPQYACLTDICL</sequence>
<comment type="caution">
    <text evidence="11">Lacks conserved residue(s) required for the propagation of feature annotation.</text>
</comment>
<dbReference type="GO" id="GO:0008061">
    <property type="term" value="F:chitin binding"/>
    <property type="evidence" value="ECO:0007669"/>
    <property type="project" value="UniProtKB-UniRule"/>
</dbReference>
<dbReference type="PROSITE" id="PS00026">
    <property type="entry name" value="CHIT_BIND_I_1"/>
    <property type="match status" value="1"/>
</dbReference>
<protein>
    <recommendedName>
        <fullName evidence="3">chitinase</fullName>
        <ecNumber evidence="3">3.2.1.14</ecNumber>
    </recommendedName>
</protein>
<dbReference type="SUPFAM" id="SSF54556">
    <property type="entry name" value="Chitinase insertion domain"/>
    <property type="match status" value="1"/>
</dbReference>
<evidence type="ECO:0000256" key="4">
    <source>
        <dbReference type="ARBA" id="ARBA00022669"/>
    </source>
</evidence>
<dbReference type="InterPro" id="IPR018371">
    <property type="entry name" value="Chitin-binding_1_CS"/>
</dbReference>
<feature type="disulfide bond" evidence="11">
    <location>
        <begin position="99"/>
        <end position="113"/>
    </location>
</feature>
<evidence type="ECO:0000256" key="1">
    <source>
        <dbReference type="ARBA" id="ARBA00000822"/>
    </source>
</evidence>
<feature type="signal peptide" evidence="14">
    <location>
        <begin position="1"/>
        <end position="21"/>
    </location>
</feature>
<evidence type="ECO:0000259" key="15">
    <source>
        <dbReference type="PROSITE" id="PS50941"/>
    </source>
</evidence>
<dbReference type="CDD" id="cd00118">
    <property type="entry name" value="LysM"/>
    <property type="match status" value="1"/>
</dbReference>
<dbReference type="InterPro" id="IPR018392">
    <property type="entry name" value="LysM"/>
</dbReference>
<gene>
    <name evidence="18" type="ORF">ASPFODRAFT_392263</name>
</gene>
<organism evidence="18 19">
    <name type="scientific">Aspergillus luchuensis (strain CBS 106.47)</name>
    <dbReference type="NCBI Taxonomy" id="1137211"/>
    <lineage>
        <taxon>Eukaryota</taxon>
        <taxon>Fungi</taxon>
        <taxon>Dikarya</taxon>
        <taxon>Ascomycota</taxon>
        <taxon>Pezizomycotina</taxon>
        <taxon>Eurotiomycetes</taxon>
        <taxon>Eurotiomycetidae</taxon>
        <taxon>Eurotiales</taxon>
        <taxon>Aspergillaceae</taxon>
        <taxon>Aspergillus</taxon>
        <taxon>Aspergillus subgen. Circumdati</taxon>
    </lineage>
</organism>
<dbReference type="VEuPathDB" id="FungiDB:ASPFODRAFT_392263"/>
<dbReference type="CDD" id="cd00035">
    <property type="entry name" value="ChtBD1"/>
    <property type="match status" value="1"/>
</dbReference>
<dbReference type="InterPro" id="IPR029070">
    <property type="entry name" value="Chitinase_insertion_sf"/>
</dbReference>
<proteinExistence type="inferred from homology"/>
<keyword evidence="7" id="KW-0843">Virulence</keyword>
<dbReference type="AlphaFoldDB" id="A0A1M3T250"/>
<dbReference type="GO" id="GO:0008843">
    <property type="term" value="F:endochitinase activity"/>
    <property type="evidence" value="ECO:0007669"/>
    <property type="project" value="UniProtKB-EC"/>
</dbReference>
<dbReference type="InterPro" id="IPR017853">
    <property type="entry name" value="GH"/>
</dbReference>
<dbReference type="Pfam" id="PF00704">
    <property type="entry name" value="Glyco_hydro_18"/>
    <property type="match status" value="1"/>
</dbReference>
<dbReference type="InterPro" id="IPR001002">
    <property type="entry name" value="Chitin-bd_1"/>
</dbReference>
<dbReference type="OrthoDB" id="73875at2759"/>
<dbReference type="Gene3D" id="3.30.60.10">
    <property type="entry name" value="Endochitinase-like"/>
    <property type="match status" value="1"/>
</dbReference>
<dbReference type="PROSITE" id="PS51910">
    <property type="entry name" value="GH18_2"/>
    <property type="match status" value="1"/>
</dbReference>
<dbReference type="Pfam" id="PF01476">
    <property type="entry name" value="LysM"/>
    <property type="match status" value="1"/>
</dbReference>
<evidence type="ECO:0000313" key="18">
    <source>
        <dbReference type="EMBL" id="OJZ80822.1"/>
    </source>
</evidence>
<feature type="domain" description="LysM" evidence="16">
    <location>
        <begin position="665"/>
        <end position="711"/>
    </location>
</feature>
<accession>A0A1M3T250</accession>
<dbReference type="Pfam" id="PF00187">
    <property type="entry name" value="Chitin_bind_1"/>
    <property type="match status" value="1"/>
</dbReference>
<dbReference type="InterPro" id="IPR053214">
    <property type="entry name" value="LysM12-like"/>
</dbReference>
<evidence type="ECO:0000256" key="13">
    <source>
        <dbReference type="SAM" id="MobiDB-lite"/>
    </source>
</evidence>
<dbReference type="PANTHER" id="PTHR47700:SF2">
    <property type="entry name" value="CHITINASE"/>
    <property type="match status" value="1"/>
</dbReference>
<dbReference type="EC" id="3.2.1.14" evidence="3"/>
<dbReference type="SUPFAM" id="SSF54106">
    <property type="entry name" value="LysM domain"/>
    <property type="match status" value="1"/>
</dbReference>
<dbReference type="SMART" id="SM00270">
    <property type="entry name" value="ChtBD1"/>
    <property type="match status" value="2"/>
</dbReference>
<dbReference type="EMBL" id="KV878252">
    <property type="protein sequence ID" value="OJZ80822.1"/>
    <property type="molecule type" value="Genomic_DNA"/>
</dbReference>
<keyword evidence="8" id="KW-0119">Carbohydrate metabolism</keyword>
<dbReference type="SMART" id="SM00636">
    <property type="entry name" value="Glyco_18"/>
    <property type="match status" value="1"/>
</dbReference>
<dbReference type="Gene3D" id="3.20.20.80">
    <property type="entry name" value="Glycosidases"/>
    <property type="match status" value="1"/>
</dbReference>
<name>A0A1M3T250_ASPLC</name>
<dbReference type="Gene3D" id="3.10.350.10">
    <property type="entry name" value="LysM domain"/>
    <property type="match status" value="1"/>
</dbReference>
<evidence type="ECO:0000256" key="5">
    <source>
        <dbReference type="ARBA" id="ARBA00022801"/>
    </source>
</evidence>
<evidence type="ECO:0000313" key="19">
    <source>
        <dbReference type="Proteomes" id="UP000184063"/>
    </source>
</evidence>
<reference evidence="19" key="1">
    <citation type="journal article" date="2017" name="Genome Biol.">
        <title>Comparative genomics reveals high biological diversity and specific adaptations in the industrially and medically important fungal genus Aspergillus.</title>
        <authorList>
            <person name="de Vries R.P."/>
            <person name="Riley R."/>
            <person name="Wiebenga A."/>
            <person name="Aguilar-Osorio G."/>
            <person name="Amillis S."/>
            <person name="Uchima C.A."/>
            <person name="Anderluh G."/>
            <person name="Asadollahi M."/>
            <person name="Askin M."/>
            <person name="Barry K."/>
            <person name="Battaglia E."/>
            <person name="Bayram O."/>
            <person name="Benocci T."/>
            <person name="Braus-Stromeyer S.A."/>
            <person name="Caldana C."/>
            <person name="Canovas D."/>
            <person name="Cerqueira G.C."/>
            <person name="Chen F."/>
            <person name="Chen W."/>
            <person name="Choi C."/>
            <person name="Clum A."/>
            <person name="Dos Santos R.A."/>
            <person name="Damasio A.R."/>
            <person name="Diallinas G."/>
            <person name="Emri T."/>
            <person name="Fekete E."/>
            <person name="Flipphi M."/>
            <person name="Freyberg S."/>
            <person name="Gallo A."/>
            <person name="Gournas C."/>
            <person name="Habgood R."/>
            <person name="Hainaut M."/>
            <person name="Harispe M.L."/>
            <person name="Henrissat B."/>
            <person name="Hilden K.S."/>
            <person name="Hope R."/>
            <person name="Hossain A."/>
            <person name="Karabika E."/>
            <person name="Karaffa L."/>
            <person name="Karanyi Z."/>
            <person name="Krasevec N."/>
            <person name="Kuo A."/>
            <person name="Kusch H."/>
            <person name="LaButti K."/>
            <person name="Lagendijk E.L."/>
            <person name="Lapidus A."/>
            <person name="Levasseur A."/>
            <person name="Lindquist E."/>
            <person name="Lipzen A."/>
            <person name="Logrieco A.F."/>
            <person name="MacCabe A."/>
            <person name="Maekelae M.R."/>
            <person name="Malavazi I."/>
            <person name="Melin P."/>
            <person name="Meyer V."/>
            <person name="Mielnichuk N."/>
            <person name="Miskei M."/>
            <person name="Molnar A.P."/>
            <person name="Mule G."/>
            <person name="Ngan C.Y."/>
            <person name="Orejas M."/>
            <person name="Orosz E."/>
            <person name="Ouedraogo J.P."/>
            <person name="Overkamp K.M."/>
            <person name="Park H.-S."/>
            <person name="Perrone G."/>
            <person name="Piumi F."/>
            <person name="Punt P.J."/>
            <person name="Ram A.F."/>
            <person name="Ramon A."/>
            <person name="Rauscher S."/>
            <person name="Record E."/>
            <person name="Riano-Pachon D.M."/>
            <person name="Robert V."/>
            <person name="Roehrig J."/>
            <person name="Ruller R."/>
            <person name="Salamov A."/>
            <person name="Salih N.S."/>
            <person name="Samson R.A."/>
            <person name="Sandor E."/>
            <person name="Sanguinetti M."/>
            <person name="Schuetze T."/>
            <person name="Sepcic K."/>
            <person name="Shelest E."/>
            <person name="Sherlock G."/>
            <person name="Sophianopoulou V."/>
            <person name="Squina F.M."/>
            <person name="Sun H."/>
            <person name="Susca A."/>
            <person name="Todd R.B."/>
            <person name="Tsang A."/>
            <person name="Unkles S.E."/>
            <person name="van de Wiele N."/>
            <person name="van Rossen-Uffink D."/>
            <person name="Oliveira J.V."/>
            <person name="Vesth T.C."/>
            <person name="Visser J."/>
            <person name="Yu J.-H."/>
            <person name="Zhou M."/>
            <person name="Andersen M.R."/>
            <person name="Archer D.B."/>
            <person name="Baker S.E."/>
            <person name="Benoit I."/>
            <person name="Brakhage A.A."/>
            <person name="Braus G.H."/>
            <person name="Fischer R."/>
            <person name="Frisvad J.C."/>
            <person name="Goldman G.H."/>
            <person name="Houbraken J."/>
            <person name="Oakley B."/>
            <person name="Pocsi I."/>
            <person name="Scazzocchio C."/>
            <person name="Seiboth B."/>
            <person name="vanKuyk P.A."/>
            <person name="Wortman J."/>
            <person name="Dyer P.S."/>
            <person name="Grigoriev I.V."/>
        </authorList>
    </citation>
    <scope>NUCLEOTIDE SEQUENCE [LARGE SCALE GENOMIC DNA]</scope>
    <source>
        <strain evidence="19">CBS 106.47</strain>
    </source>
</reference>
<feature type="domain" description="GH18" evidence="17">
    <location>
        <begin position="130"/>
        <end position="486"/>
    </location>
</feature>
<dbReference type="Proteomes" id="UP000184063">
    <property type="component" value="Unassembled WGS sequence"/>
</dbReference>